<evidence type="ECO:0000313" key="2">
    <source>
        <dbReference type="EMBL" id="GAA3711416.1"/>
    </source>
</evidence>
<dbReference type="Pfam" id="PF14224">
    <property type="entry name" value="DUF4331"/>
    <property type="match status" value="2"/>
</dbReference>
<evidence type="ECO:0008006" key="4">
    <source>
        <dbReference type="Google" id="ProtNLM"/>
    </source>
</evidence>
<dbReference type="EMBL" id="BAABDC010000004">
    <property type="protein sequence ID" value="GAA3711416.1"/>
    <property type="molecule type" value="Genomic_DNA"/>
</dbReference>
<keyword evidence="3" id="KW-1185">Reference proteome</keyword>
<dbReference type="Proteomes" id="UP001501468">
    <property type="component" value="Unassembled WGS sequence"/>
</dbReference>
<gene>
    <name evidence="2" type="ORF">GCM10022399_30240</name>
</gene>
<name>A0ABP7DZ45_9MICO</name>
<evidence type="ECO:0000256" key="1">
    <source>
        <dbReference type="SAM" id="MobiDB-lite"/>
    </source>
</evidence>
<reference evidence="3" key="1">
    <citation type="journal article" date="2019" name="Int. J. Syst. Evol. Microbiol.">
        <title>The Global Catalogue of Microorganisms (GCM) 10K type strain sequencing project: providing services to taxonomists for standard genome sequencing and annotation.</title>
        <authorList>
            <consortium name="The Broad Institute Genomics Platform"/>
            <consortium name="The Broad Institute Genome Sequencing Center for Infectious Disease"/>
            <person name="Wu L."/>
            <person name="Ma J."/>
        </authorList>
    </citation>
    <scope>NUCLEOTIDE SEQUENCE [LARGE SCALE GENOMIC DNA]</scope>
    <source>
        <strain evidence="3">JCM 17125</strain>
    </source>
</reference>
<organism evidence="2 3">
    <name type="scientific">Terrabacter ginsenosidimutans</name>
    <dbReference type="NCBI Taxonomy" id="490575"/>
    <lineage>
        <taxon>Bacteria</taxon>
        <taxon>Bacillati</taxon>
        <taxon>Actinomycetota</taxon>
        <taxon>Actinomycetes</taxon>
        <taxon>Micrococcales</taxon>
        <taxon>Intrasporangiaceae</taxon>
        <taxon>Terrabacter</taxon>
    </lineage>
</organism>
<sequence length="378" mass="41010">MSDHISGPRALADPIADITDVYAFPSPQQPGHLVMVLNTLPFAAYTAVFSDGLIYRLRLRRVAPVGSGHSARFAAEDDEYTFDVVFGPAGATGDPTVVDQVGTCTTPAGESVAFRVNDTDGGEGHGIRVFGGVRWDPFIMDAPAALKTIATGRLSFTDPGSIYLDGKNVLGLVLEVDLAQLPGAELVGIVAETLTRGTFNVRIERVGRPEVKNLMLAPKQFDQVNRDLEIRDLYNMEDAFKLGDSYGGAYRARLNANLDFWDGLDGAIDWRRTGDAVSHPLTEMVIADFLVVDVTKPYLEQGSFFEIETAALRGQTHRTCGGRSLNDDVMDTLFTQLINAGRGPVIRDGVDQASRPASRSFPYLAAPNPDPPELPHHH</sequence>
<proteinExistence type="predicted"/>
<dbReference type="InterPro" id="IPR025566">
    <property type="entry name" value="DUF4331"/>
</dbReference>
<feature type="region of interest" description="Disordered" evidence="1">
    <location>
        <begin position="357"/>
        <end position="378"/>
    </location>
</feature>
<dbReference type="RefSeq" id="WP_344948176.1">
    <property type="nucleotide sequence ID" value="NZ_BAABDC010000004.1"/>
</dbReference>
<protein>
    <recommendedName>
        <fullName evidence="4">DUF4331 domain-containing protein</fullName>
    </recommendedName>
</protein>
<evidence type="ECO:0000313" key="3">
    <source>
        <dbReference type="Proteomes" id="UP001501468"/>
    </source>
</evidence>
<accession>A0ABP7DZ45</accession>
<comment type="caution">
    <text evidence="2">The sequence shown here is derived from an EMBL/GenBank/DDBJ whole genome shotgun (WGS) entry which is preliminary data.</text>
</comment>